<gene>
    <name evidence="1" type="ORF">AKO1_006667</name>
</gene>
<accession>A0AAW2ZLN0</accession>
<evidence type="ECO:0000313" key="2">
    <source>
        <dbReference type="Proteomes" id="UP001431209"/>
    </source>
</evidence>
<comment type="caution">
    <text evidence="1">The sequence shown here is derived from an EMBL/GenBank/DDBJ whole genome shotgun (WGS) entry which is preliminary data.</text>
</comment>
<organism evidence="1 2">
    <name type="scientific">Acrasis kona</name>
    <dbReference type="NCBI Taxonomy" id="1008807"/>
    <lineage>
        <taxon>Eukaryota</taxon>
        <taxon>Discoba</taxon>
        <taxon>Heterolobosea</taxon>
        <taxon>Tetramitia</taxon>
        <taxon>Eutetramitia</taxon>
        <taxon>Acrasidae</taxon>
        <taxon>Acrasis</taxon>
    </lineage>
</organism>
<reference evidence="1 2" key="1">
    <citation type="submission" date="2024-03" db="EMBL/GenBank/DDBJ databases">
        <title>The Acrasis kona genome and developmental transcriptomes reveal deep origins of eukaryotic multicellular pathways.</title>
        <authorList>
            <person name="Sheikh S."/>
            <person name="Fu C.-J."/>
            <person name="Brown M.W."/>
            <person name="Baldauf S.L."/>
        </authorList>
    </citation>
    <scope>NUCLEOTIDE SEQUENCE [LARGE SCALE GENOMIC DNA]</scope>
    <source>
        <strain evidence="1 2">ATCC MYA-3509</strain>
    </source>
</reference>
<evidence type="ECO:0000313" key="1">
    <source>
        <dbReference type="EMBL" id="KAL0490189.1"/>
    </source>
</evidence>
<dbReference type="AlphaFoldDB" id="A0AAW2ZLN0"/>
<proteinExistence type="predicted"/>
<keyword evidence="2" id="KW-1185">Reference proteome</keyword>
<name>A0AAW2ZLN0_9EUKA</name>
<dbReference type="Proteomes" id="UP001431209">
    <property type="component" value="Unassembled WGS sequence"/>
</dbReference>
<protein>
    <submittedName>
        <fullName evidence="1">Uncharacterized protein</fullName>
    </submittedName>
</protein>
<sequence length="122" mass="13480">MNSGDGLDDKDAKLSDQNVESIISKVDLSGMPPTVITQTSSFLKELKTSFKPTGFTPINDDGDSWSEIRWKNGGPSCHVDLDGYTIYTTIDGEFDEHVYGTNQAKEACNKVMEALRQTNNKQ</sequence>
<dbReference type="EMBL" id="JAOPGA020001650">
    <property type="protein sequence ID" value="KAL0490189.1"/>
    <property type="molecule type" value="Genomic_DNA"/>
</dbReference>